<protein>
    <submittedName>
        <fullName evidence="2">Uncharacterized protein</fullName>
    </submittedName>
</protein>
<feature type="compositionally biased region" description="Low complexity" evidence="1">
    <location>
        <begin position="560"/>
        <end position="574"/>
    </location>
</feature>
<evidence type="ECO:0000313" key="3">
    <source>
        <dbReference type="Proteomes" id="UP000276133"/>
    </source>
</evidence>
<dbReference type="Proteomes" id="UP000276133">
    <property type="component" value="Unassembled WGS sequence"/>
</dbReference>
<comment type="caution">
    <text evidence="2">The sequence shown here is derived from an EMBL/GenBank/DDBJ whole genome shotgun (WGS) entry which is preliminary data.</text>
</comment>
<sequence length="1220" mass="137692">MFKKDNQMVEILAQIVKHRTLSSYTSDSDDSLENLKKNITMDSMQSFLDNVANTAKQTINSKGDESTDDETSIQEMLVFNQNFLNQDEKKLIKPEKYKIGTIRAGLSEPVNFEGEKIEMVSGASIARLVEPSSEIKDFEEAVEIVDSVMIDHTSEDDKSTTSEEVTFERWTEETKLIKTQIFKDGNLVEEIVKQSTPELVGNILKEKIIERHEHVKHISQDVLKRVRIKSPGQSRRQSLDVQQILNEDLNGSNIFIVEPTITCVRPASSKDNTYYIQHQQVITPTQSSGTCKCFKNALYAPLRTSTLDFAFDKSDYTFFSTKLPCSSHALTNSLGPKINIEHLKDESSLNKAEQSRNPDGADATSNIKTYYGHLKAANIDGTSDQILIVQNDSPLKPGTPNPMKSEQKKDQMIKNQYEKITTVDKEELNAADLSIRNKSDSIVSMTTDSYGSMQRFERPSKSELLKIQQERQSGVFFYEDQTSTLDSDKNICDKTIDESTFKEVNLAKKEDMTDLSDDDNNFFSREPAESDCQKNRKNLPLRRQSFELAQQEPAKRHSVARSTASSSSSSSLSANQIIIRPGDPPAPNANNKRLLSEIPPEATTDDLNEKSDDAKATEESDSEILKRNYEILRKKTSERGLKTDSERLDQASFVSSHSIKSEPVRPSVKPTKIKIVKRQKIGAPKDAKFRSVSPGLMRGPDLVETVQTTTSMSFIMNKSINLVTEEKVENTDACQYQHSVSIPIQVQTRSRSEPKMKPSNEAPRQIKVMYRGEKTPRVTFHKYDSNEIIAVVNVSEAMETKTVQSVLDASESKSGSNSAPNLRSKLDAWKKWPEFTVDQETDTSARCNEHNHCWIRQAPDSRVQFRNTHHKDKDPEFEIDIEKVLPVHDRTTQPNAGRYSTHSILNTNISHTEETVATRMSSGYFSGDEFRSQMASYSTSNCAESPRVSATQFNVNKFLNNSSRSRSKTTTALDEFSKFYHSIGLGDALSDTRQPSIKKLIDSENYSDYYYRESTCAGPANCADYVTNGKYYSNRDDASVLNMQRKRSSSMSNLSSEMANLLILPSPTSADYLRNKTRESALVHVAMKPAKTINDIETSQILYDDMAYRQLRKDTDAFKLSQLKSNGQNLAKNLTNITSLPISYAPGRNSTGDYYQSSNSARTIRMIKQKDASNKTLRQNSKSAVDMAHRYFSNESNPAINDYYDSLNHVKVMNRNFGDY</sequence>
<feature type="region of interest" description="Disordered" evidence="1">
    <location>
        <begin position="512"/>
        <end position="621"/>
    </location>
</feature>
<proteinExistence type="predicted"/>
<evidence type="ECO:0000313" key="2">
    <source>
        <dbReference type="EMBL" id="RNA03011.1"/>
    </source>
</evidence>
<reference evidence="2 3" key="1">
    <citation type="journal article" date="2018" name="Sci. Rep.">
        <title>Genomic signatures of local adaptation to the degree of environmental predictability in rotifers.</title>
        <authorList>
            <person name="Franch-Gras L."/>
            <person name="Hahn C."/>
            <person name="Garcia-Roger E.M."/>
            <person name="Carmona M.J."/>
            <person name="Serra M."/>
            <person name="Gomez A."/>
        </authorList>
    </citation>
    <scope>NUCLEOTIDE SEQUENCE [LARGE SCALE GENOMIC DNA]</scope>
    <source>
        <strain evidence="2">HYR1</strain>
    </source>
</reference>
<feature type="compositionally biased region" description="Basic and acidic residues" evidence="1">
    <location>
        <begin position="607"/>
        <end position="621"/>
    </location>
</feature>
<accession>A0A3M7PWA3</accession>
<dbReference type="AlphaFoldDB" id="A0A3M7PWA3"/>
<evidence type="ECO:0000256" key="1">
    <source>
        <dbReference type="SAM" id="MobiDB-lite"/>
    </source>
</evidence>
<keyword evidence="3" id="KW-1185">Reference proteome</keyword>
<name>A0A3M7PWA3_BRAPC</name>
<organism evidence="2 3">
    <name type="scientific">Brachionus plicatilis</name>
    <name type="common">Marine rotifer</name>
    <name type="synonym">Brachionus muelleri</name>
    <dbReference type="NCBI Taxonomy" id="10195"/>
    <lineage>
        <taxon>Eukaryota</taxon>
        <taxon>Metazoa</taxon>
        <taxon>Spiralia</taxon>
        <taxon>Gnathifera</taxon>
        <taxon>Rotifera</taxon>
        <taxon>Eurotatoria</taxon>
        <taxon>Monogononta</taxon>
        <taxon>Pseudotrocha</taxon>
        <taxon>Ploima</taxon>
        <taxon>Brachionidae</taxon>
        <taxon>Brachionus</taxon>
    </lineage>
</organism>
<dbReference type="EMBL" id="REGN01008683">
    <property type="protein sequence ID" value="RNA03011.1"/>
    <property type="molecule type" value="Genomic_DNA"/>
</dbReference>
<gene>
    <name evidence="2" type="ORF">BpHYR1_014592</name>
</gene>